<organism evidence="6 7">
    <name type="scientific">Daphoenositta chrysoptera</name>
    <name type="common">varied sittella</name>
    <dbReference type="NCBI Taxonomy" id="254528"/>
    <lineage>
        <taxon>Eukaryota</taxon>
        <taxon>Metazoa</taxon>
        <taxon>Chordata</taxon>
        <taxon>Craniata</taxon>
        <taxon>Vertebrata</taxon>
        <taxon>Euteleostomi</taxon>
        <taxon>Archelosauria</taxon>
        <taxon>Archosauria</taxon>
        <taxon>Dinosauria</taxon>
        <taxon>Saurischia</taxon>
        <taxon>Theropoda</taxon>
        <taxon>Coelurosauria</taxon>
        <taxon>Aves</taxon>
        <taxon>Neognathae</taxon>
        <taxon>Neoaves</taxon>
        <taxon>Telluraves</taxon>
        <taxon>Australaves</taxon>
        <taxon>Passeriformes</taxon>
        <taxon>Corvoidea</taxon>
        <taxon>Pachycephalidae</taxon>
        <taxon>Daphoenositta</taxon>
    </lineage>
</organism>
<evidence type="ECO:0000259" key="5">
    <source>
        <dbReference type="SMART" id="SM00082"/>
    </source>
</evidence>
<feature type="transmembrane region" description="Helical" evidence="4">
    <location>
        <begin position="307"/>
        <end position="334"/>
    </location>
</feature>
<accession>A0A7K6FMZ2</accession>
<evidence type="ECO:0000256" key="2">
    <source>
        <dbReference type="ARBA" id="ARBA00022729"/>
    </source>
</evidence>
<keyword evidence="4" id="KW-0812">Transmembrane</keyword>
<feature type="transmembrane region" description="Helical" evidence="4">
    <location>
        <begin position="34"/>
        <end position="51"/>
    </location>
</feature>
<dbReference type="PANTHER" id="PTHR31450">
    <property type="entry name" value="LEUCINE-RICH REPEAT-CONTAINING PROTEIN 19 LRRC19 FAMILY MEMBER"/>
    <property type="match status" value="1"/>
</dbReference>
<dbReference type="SUPFAM" id="SSF52058">
    <property type="entry name" value="L domain-like"/>
    <property type="match status" value="1"/>
</dbReference>
<evidence type="ECO:0000256" key="4">
    <source>
        <dbReference type="SAM" id="Phobius"/>
    </source>
</evidence>
<keyword evidence="4" id="KW-0472">Membrane</keyword>
<evidence type="ECO:0000256" key="1">
    <source>
        <dbReference type="ARBA" id="ARBA00022614"/>
    </source>
</evidence>
<dbReference type="Pfam" id="PF15176">
    <property type="entry name" value="LRR19-TM"/>
    <property type="match status" value="1"/>
</dbReference>
<dbReference type="InterPro" id="IPR032675">
    <property type="entry name" value="LRR_dom_sf"/>
</dbReference>
<dbReference type="InterPro" id="IPR000483">
    <property type="entry name" value="Cys-rich_flank_reg_C"/>
</dbReference>
<name>A0A7K6FMZ2_9CORV</name>
<sequence length="405" mass="45591">LFHHVISCQCTEKIYTCVHTIPLRSNKKAPNMKLYWLVIWAGTLFLNLVTADCNITSQTVACEESGKNLFNISLNLFQNVTKLSLKNNKITLEDHEKEILGRFTNLTELHLNENNITVLCNNSFYNLKKLITLDISNNSISTVHKAAFAGLNQLSVLNLSYNMIAQLDSDTFTSLESLTVLNLQYNFLKYFHIKSSFKLIKIVLAGNPWICSCHLLDLQIWLNASNVTLENESDTTCTFRNMEKIPIKMAAIQPADCKTEKTPLENTVTSTPAVNFRSSAVITALTPNNITGNNGTRAELPLVGKSWTFLAGVLGFVLGTTLLIFTAVKCPAWYHYLISYRHRRLEENDSEMFEQEFSADMSPSPSVSGTSSEEPIVIFEKVHACGDEEDGFIEDKYIDIYVNEE</sequence>
<gene>
    <name evidence="6" type="primary">Lrrc19_0</name>
    <name evidence="6" type="ORF">DAPCHR_R02791</name>
</gene>
<keyword evidence="7" id="KW-1185">Reference proteome</keyword>
<feature type="non-terminal residue" evidence="6">
    <location>
        <position position="405"/>
    </location>
</feature>
<dbReference type="GO" id="GO:0005886">
    <property type="term" value="C:plasma membrane"/>
    <property type="evidence" value="ECO:0007669"/>
    <property type="project" value="TreeGrafter"/>
</dbReference>
<evidence type="ECO:0000256" key="3">
    <source>
        <dbReference type="ARBA" id="ARBA00022737"/>
    </source>
</evidence>
<reference evidence="6 7" key="1">
    <citation type="submission" date="2019-09" db="EMBL/GenBank/DDBJ databases">
        <title>Bird 10,000 Genomes (B10K) Project - Family phase.</title>
        <authorList>
            <person name="Zhang G."/>
        </authorList>
    </citation>
    <scope>NUCLEOTIDE SEQUENCE [LARGE SCALE GENOMIC DNA]</scope>
    <source>
        <strain evidence="6">B10K-DU-029-47</strain>
        <tissue evidence="6">Heart</tissue>
    </source>
</reference>
<dbReference type="AlphaFoldDB" id="A0A7K6FMZ2"/>
<comment type="caution">
    <text evidence="6">The sequence shown here is derived from an EMBL/GenBank/DDBJ whole genome shotgun (WGS) entry which is preliminary data.</text>
</comment>
<dbReference type="Gene3D" id="3.80.10.10">
    <property type="entry name" value="Ribonuclease Inhibitor"/>
    <property type="match status" value="1"/>
</dbReference>
<keyword evidence="1" id="KW-0433">Leucine-rich repeat</keyword>
<dbReference type="PROSITE" id="PS51450">
    <property type="entry name" value="LRR"/>
    <property type="match status" value="2"/>
</dbReference>
<dbReference type="SMART" id="SM00082">
    <property type="entry name" value="LRRCT"/>
    <property type="match status" value="1"/>
</dbReference>
<evidence type="ECO:0000313" key="6">
    <source>
        <dbReference type="EMBL" id="NWV52387.1"/>
    </source>
</evidence>
<feature type="non-terminal residue" evidence="6">
    <location>
        <position position="1"/>
    </location>
</feature>
<dbReference type="Pfam" id="PF13855">
    <property type="entry name" value="LRR_8"/>
    <property type="match status" value="1"/>
</dbReference>
<dbReference type="GO" id="GO:1901224">
    <property type="term" value="P:positive regulation of non-canonical NF-kappaB signal transduction"/>
    <property type="evidence" value="ECO:0007669"/>
    <property type="project" value="TreeGrafter"/>
</dbReference>
<keyword evidence="2" id="KW-0732">Signal</keyword>
<evidence type="ECO:0000313" key="7">
    <source>
        <dbReference type="Proteomes" id="UP000557315"/>
    </source>
</evidence>
<dbReference type="GO" id="GO:0038023">
    <property type="term" value="F:signaling receptor activity"/>
    <property type="evidence" value="ECO:0007669"/>
    <property type="project" value="TreeGrafter"/>
</dbReference>
<feature type="domain" description="LRRCT" evidence="5">
    <location>
        <begin position="207"/>
        <end position="258"/>
    </location>
</feature>
<dbReference type="InterPro" id="IPR003591">
    <property type="entry name" value="Leu-rich_rpt_typical-subtyp"/>
</dbReference>
<dbReference type="InterPro" id="IPR001611">
    <property type="entry name" value="Leu-rich_rpt"/>
</dbReference>
<keyword evidence="4" id="KW-1133">Transmembrane helix</keyword>
<keyword evidence="3" id="KW-0677">Repeat</keyword>
<proteinExistence type="predicted"/>
<dbReference type="Proteomes" id="UP000557315">
    <property type="component" value="Unassembled WGS sequence"/>
</dbReference>
<dbReference type="SMART" id="SM00369">
    <property type="entry name" value="LRR_TYP"/>
    <property type="match status" value="4"/>
</dbReference>
<dbReference type="PANTHER" id="PTHR31450:SF4">
    <property type="entry name" value="LEUCINE-RICH REPEAT-CONTAINING PROTEIN 19"/>
    <property type="match status" value="1"/>
</dbReference>
<protein>
    <submittedName>
        <fullName evidence="6">LRC19 protein</fullName>
    </submittedName>
</protein>
<dbReference type="EMBL" id="VZRO01004988">
    <property type="protein sequence ID" value="NWV52387.1"/>
    <property type="molecule type" value="Genomic_DNA"/>
</dbReference>